<feature type="domain" description="Major facilitator superfamily (MFS) profile" evidence="8">
    <location>
        <begin position="1"/>
        <end position="387"/>
    </location>
</feature>
<dbReference type="AlphaFoldDB" id="A0A8T4C6T0"/>
<feature type="transmembrane region" description="Helical" evidence="7">
    <location>
        <begin position="364"/>
        <end position="385"/>
    </location>
</feature>
<evidence type="ECO:0000256" key="6">
    <source>
        <dbReference type="ARBA" id="ARBA00023136"/>
    </source>
</evidence>
<gene>
    <name evidence="9" type="ORF">FJY86_02765</name>
</gene>
<evidence type="ECO:0000256" key="5">
    <source>
        <dbReference type="ARBA" id="ARBA00022989"/>
    </source>
</evidence>
<organism evidence="9 10">
    <name type="scientific">Candidatus Iainarchaeum sp</name>
    <dbReference type="NCBI Taxonomy" id="3101447"/>
    <lineage>
        <taxon>Archaea</taxon>
        <taxon>Candidatus Iainarchaeota</taxon>
        <taxon>Candidatus Iainarchaeia</taxon>
        <taxon>Candidatus Iainarchaeales</taxon>
        <taxon>Candidatus Iainarchaeaceae</taxon>
        <taxon>Candidatus Iainarchaeum</taxon>
    </lineage>
</organism>
<evidence type="ECO:0000313" key="10">
    <source>
        <dbReference type="Proteomes" id="UP000774699"/>
    </source>
</evidence>
<dbReference type="Pfam" id="PF07690">
    <property type="entry name" value="MFS_1"/>
    <property type="match status" value="1"/>
</dbReference>
<feature type="transmembrane region" description="Helical" evidence="7">
    <location>
        <begin position="37"/>
        <end position="57"/>
    </location>
</feature>
<feature type="transmembrane region" description="Helical" evidence="7">
    <location>
        <begin position="7"/>
        <end position="31"/>
    </location>
</feature>
<protein>
    <submittedName>
        <fullName evidence="9">MFS transporter</fullName>
    </submittedName>
</protein>
<dbReference type="InterPro" id="IPR011701">
    <property type="entry name" value="MFS"/>
</dbReference>
<keyword evidence="6 7" id="KW-0472">Membrane</keyword>
<name>A0A8T4C6T0_9ARCH</name>
<evidence type="ECO:0000256" key="2">
    <source>
        <dbReference type="ARBA" id="ARBA00022448"/>
    </source>
</evidence>
<dbReference type="InterPro" id="IPR050171">
    <property type="entry name" value="MFS_Transporters"/>
</dbReference>
<dbReference type="Proteomes" id="UP000774699">
    <property type="component" value="Unassembled WGS sequence"/>
</dbReference>
<evidence type="ECO:0000256" key="7">
    <source>
        <dbReference type="SAM" id="Phobius"/>
    </source>
</evidence>
<evidence type="ECO:0000256" key="3">
    <source>
        <dbReference type="ARBA" id="ARBA00022475"/>
    </source>
</evidence>
<dbReference type="CDD" id="cd17325">
    <property type="entry name" value="MFS_MdtG_SLC18_like"/>
    <property type="match status" value="1"/>
</dbReference>
<dbReference type="PROSITE" id="PS50850">
    <property type="entry name" value="MFS"/>
    <property type="match status" value="1"/>
</dbReference>
<dbReference type="InterPro" id="IPR020846">
    <property type="entry name" value="MFS_dom"/>
</dbReference>
<dbReference type="PANTHER" id="PTHR23517">
    <property type="entry name" value="RESISTANCE PROTEIN MDTM, PUTATIVE-RELATED-RELATED"/>
    <property type="match status" value="1"/>
</dbReference>
<keyword evidence="3" id="KW-1003">Cell membrane</keyword>
<reference evidence="9" key="1">
    <citation type="submission" date="2019-03" db="EMBL/GenBank/DDBJ databases">
        <title>Lake Tanganyika Metagenome-Assembled Genomes (MAGs).</title>
        <authorList>
            <person name="Tran P."/>
        </authorList>
    </citation>
    <scope>NUCLEOTIDE SEQUENCE</scope>
    <source>
        <strain evidence="9">M_DeepCast_50m_m2_156</strain>
    </source>
</reference>
<dbReference type="PROSITE" id="PS00216">
    <property type="entry name" value="SUGAR_TRANSPORT_1"/>
    <property type="match status" value="1"/>
</dbReference>
<accession>A0A8T4C6T0</accession>
<dbReference type="InterPro" id="IPR005829">
    <property type="entry name" value="Sugar_transporter_CS"/>
</dbReference>
<feature type="transmembrane region" description="Helical" evidence="7">
    <location>
        <begin position="69"/>
        <end position="86"/>
    </location>
</feature>
<evidence type="ECO:0000256" key="4">
    <source>
        <dbReference type="ARBA" id="ARBA00022692"/>
    </source>
</evidence>
<dbReference type="SUPFAM" id="SSF103473">
    <property type="entry name" value="MFS general substrate transporter"/>
    <property type="match status" value="1"/>
</dbReference>
<comment type="caution">
    <text evidence="9">The sequence shown here is derived from an EMBL/GenBank/DDBJ whole genome shotgun (WGS) entry which is preliminary data.</text>
</comment>
<sequence>MEPFRRITLVYAVFAFAAVMMDPIFSVYLTTKGYDPAWMTIILSSFSMTMIFVAPLVGGVSDKWGRRPLILGGIILEIVVMISYALNTHPMMVFMTRILEAVAYACVIFVAIAKMEDIVATQKKTNDGEQVGKSLSVGQLGHVFGPLAGSMIAATFGLTAPFYGSVILLVVLGGWYYFEKHNIHPKPPFEKLTYNPIPAIREYLKIPPLRGLSIVQGAHQFSMPVLFVFIPLFLTRDLGFSLAQVGIVIFVREMPMLFQFWGGKLSDTWGSQKTILLGSTLSGLSLMMLSQIRTFDWILIASLLFGIGTSLLGISGLSLLSGIAQKEKKEGTYLGSQVAVIKVGAFIAFLIGGLIVQITSIPTLFLFTGVIILLGVIVGESLLGFKSFPLPDPKRLINGIFHHR</sequence>
<keyword evidence="4 7" id="KW-0812">Transmembrane</keyword>
<comment type="subcellular location">
    <subcellularLocation>
        <location evidence="1">Cell membrane</location>
        <topology evidence="1">Multi-pass membrane protein</topology>
    </subcellularLocation>
</comment>
<keyword evidence="5 7" id="KW-1133">Transmembrane helix</keyword>
<feature type="transmembrane region" description="Helical" evidence="7">
    <location>
        <begin position="160"/>
        <end position="178"/>
    </location>
</feature>
<dbReference type="GO" id="GO:0005886">
    <property type="term" value="C:plasma membrane"/>
    <property type="evidence" value="ECO:0007669"/>
    <property type="project" value="UniProtKB-SubCell"/>
</dbReference>
<feature type="transmembrane region" description="Helical" evidence="7">
    <location>
        <begin position="332"/>
        <end position="358"/>
    </location>
</feature>
<dbReference type="Gene3D" id="1.20.1250.20">
    <property type="entry name" value="MFS general substrate transporter like domains"/>
    <property type="match status" value="2"/>
</dbReference>
<evidence type="ECO:0000256" key="1">
    <source>
        <dbReference type="ARBA" id="ARBA00004651"/>
    </source>
</evidence>
<feature type="transmembrane region" description="Helical" evidence="7">
    <location>
        <begin position="92"/>
        <end position="113"/>
    </location>
</feature>
<dbReference type="PANTHER" id="PTHR23517:SF3">
    <property type="entry name" value="INTEGRAL MEMBRANE TRANSPORT PROTEIN"/>
    <property type="match status" value="1"/>
</dbReference>
<dbReference type="InterPro" id="IPR036259">
    <property type="entry name" value="MFS_trans_sf"/>
</dbReference>
<evidence type="ECO:0000259" key="8">
    <source>
        <dbReference type="PROSITE" id="PS50850"/>
    </source>
</evidence>
<feature type="transmembrane region" description="Helical" evidence="7">
    <location>
        <begin position="298"/>
        <end position="320"/>
    </location>
</feature>
<keyword evidence="2" id="KW-0813">Transport</keyword>
<proteinExistence type="predicted"/>
<evidence type="ECO:0000313" key="9">
    <source>
        <dbReference type="EMBL" id="MBM3282236.1"/>
    </source>
</evidence>
<dbReference type="EMBL" id="VGJJ01000017">
    <property type="protein sequence ID" value="MBM3282236.1"/>
    <property type="molecule type" value="Genomic_DNA"/>
</dbReference>
<dbReference type="GO" id="GO:0022857">
    <property type="term" value="F:transmembrane transporter activity"/>
    <property type="evidence" value="ECO:0007669"/>
    <property type="project" value="InterPro"/>
</dbReference>
<feature type="transmembrane region" description="Helical" evidence="7">
    <location>
        <begin position="240"/>
        <end position="262"/>
    </location>
</feature>